<gene>
    <name evidence="1" type="ORF">D0Z08_13845</name>
</gene>
<dbReference type="Proteomes" id="UP000283644">
    <property type="component" value="Unassembled WGS sequence"/>
</dbReference>
<accession>A0A417Y185</accession>
<evidence type="ECO:0000313" key="2">
    <source>
        <dbReference type="Proteomes" id="UP000283644"/>
    </source>
</evidence>
<keyword evidence="2" id="KW-1185">Reference proteome</keyword>
<comment type="caution">
    <text evidence="1">The sequence shown here is derived from an EMBL/GenBank/DDBJ whole genome shotgun (WGS) entry which is preliminary data.</text>
</comment>
<dbReference type="AlphaFoldDB" id="A0A417Y185"/>
<proteinExistence type="predicted"/>
<organism evidence="1 2">
    <name type="scientific">Nocardioides immobilis</name>
    <dbReference type="NCBI Taxonomy" id="2049295"/>
    <lineage>
        <taxon>Bacteria</taxon>
        <taxon>Bacillati</taxon>
        <taxon>Actinomycetota</taxon>
        <taxon>Actinomycetes</taxon>
        <taxon>Propionibacteriales</taxon>
        <taxon>Nocardioidaceae</taxon>
        <taxon>Nocardioides</taxon>
    </lineage>
</organism>
<dbReference type="RefSeq" id="WP_118925832.1">
    <property type="nucleotide sequence ID" value="NZ_QXGH01000017.1"/>
</dbReference>
<protein>
    <submittedName>
        <fullName evidence="1">Uncharacterized protein</fullName>
    </submittedName>
</protein>
<dbReference type="EMBL" id="QXGH01000017">
    <property type="protein sequence ID" value="RHW26419.1"/>
    <property type="molecule type" value="Genomic_DNA"/>
</dbReference>
<name>A0A417Y185_9ACTN</name>
<evidence type="ECO:0000313" key="1">
    <source>
        <dbReference type="EMBL" id="RHW26419.1"/>
    </source>
</evidence>
<reference evidence="1 2" key="1">
    <citation type="submission" date="2018-09" db="EMBL/GenBank/DDBJ databases">
        <title>Genome sequencing of Nocardioides immobilis CCTCC AB 2017083 for comparison to Nocardioides silvaticus.</title>
        <authorList>
            <person name="Li C."/>
            <person name="Wang G."/>
        </authorList>
    </citation>
    <scope>NUCLEOTIDE SEQUENCE [LARGE SCALE GENOMIC DNA]</scope>
    <source>
        <strain evidence="1 2">CCTCC AB 2017083</strain>
    </source>
</reference>
<sequence length="380" mass="41607">MDSETEAIVLSRINHADGDGLIRAADGMDTAYKQFWNARGRVAGVRVDLVNQWDSASGRTMLDYLETVDGALAQVGGQLSIMPEKLRAHGRLINTTRASLRDLIVQGYQDPLSVSGSDIDVLLQGFLDSERALTSDLWTYGALAPGGIPLPEPPPRPPGNWKTFLFGDGYPAGWYWLGADGKSPDPDDYGFGEDFDPGAFDPEHPRYGYDEWGNLVPAYQAAMPVPMHIQEASIGGGLLKLLGKAAKGAGVTSSGARAIAQNADDLAALVRGSYGWRPSHIDRHIREWYRLADDAPVQPWMRDEYLDLVVQAGIKQGKVFQWSLRGESGAQSTYSVLRYTNGRWLVSQYYANGARAGEFATAFEPTARQLARMLQQAAIR</sequence>